<comment type="caution">
    <text evidence="2">The sequence shown here is derived from an EMBL/GenBank/DDBJ whole genome shotgun (WGS) entry which is preliminary data.</text>
</comment>
<accession>A0ABX1JK39</accession>
<gene>
    <name evidence="2" type="ORF">HER39_03690</name>
</gene>
<reference evidence="2 3" key="1">
    <citation type="submission" date="2020-04" db="EMBL/GenBank/DDBJ databases">
        <authorList>
            <person name="Liu S."/>
        </authorList>
    </citation>
    <scope>NUCLEOTIDE SEQUENCE [LARGE SCALE GENOMIC DNA]</scope>
    <source>
        <strain evidence="2 3">CGMCC 1.15091</strain>
    </source>
</reference>
<dbReference type="Proteomes" id="UP000523795">
    <property type="component" value="Unassembled WGS sequence"/>
</dbReference>
<dbReference type="EMBL" id="JAAZSR010000031">
    <property type="protein sequence ID" value="NKX49692.1"/>
    <property type="molecule type" value="Genomic_DNA"/>
</dbReference>
<keyword evidence="3" id="KW-1185">Reference proteome</keyword>
<feature type="region of interest" description="Disordered" evidence="1">
    <location>
        <begin position="77"/>
        <end position="101"/>
    </location>
</feature>
<organism evidence="2 3">
    <name type="scientific">Arthrobacter deserti</name>
    <dbReference type="NCBI Taxonomy" id="1742687"/>
    <lineage>
        <taxon>Bacteria</taxon>
        <taxon>Bacillati</taxon>
        <taxon>Actinomycetota</taxon>
        <taxon>Actinomycetes</taxon>
        <taxon>Micrococcales</taxon>
        <taxon>Micrococcaceae</taxon>
        <taxon>Arthrobacter</taxon>
    </lineage>
</organism>
<sequence length="133" mass="13893">MCAGCSGGRPVSRLSGYLNLAGIKADVTRLLERAGGGRVRICVFGDRWVVSSRTGRQQVAGDIGSVARAVAGSGAPDWSWLPPAGASAGDRNGGRQPDPDAEFRRIQHAPLHGELPRLTAAEFTACLLRSVLG</sequence>
<evidence type="ECO:0000256" key="1">
    <source>
        <dbReference type="SAM" id="MobiDB-lite"/>
    </source>
</evidence>
<evidence type="ECO:0000313" key="2">
    <source>
        <dbReference type="EMBL" id="NKX49692.1"/>
    </source>
</evidence>
<name>A0ABX1JK39_9MICC</name>
<proteinExistence type="predicted"/>
<evidence type="ECO:0000313" key="3">
    <source>
        <dbReference type="Proteomes" id="UP000523795"/>
    </source>
</evidence>
<protein>
    <submittedName>
        <fullName evidence="2">Uncharacterized protein</fullName>
    </submittedName>
</protein>